<name>T1KXY6_TETUR</name>
<dbReference type="HOGENOM" id="CLU_2981651_0_0_1"/>
<accession>T1KXY6</accession>
<reference evidence="2" key="1">
    <citation type="submission" date="2011-08" db="EMBL/GenBank/DDBJ databases">
        <authorList>
            <person name="Rombauts S."/>
        </authorList>
    </citation>
    <scope>NUCLEOTIDE SEQUENCE</scope>
    <source>
        <strain evidence="2">London</strain>
    </source>
</reference>
<protein>
    <submittedName>
        <fullName evidence="1">Uncharacterized protein</fullName>
    </submittedName>
</protein>
<dbReference type="AlphaFoldDB" id="T1KXY6"/>
<reference evidence="1" key="2">
    <citation type="submission" date="2015-06" db="UniProtKB">
        <authorList>
            <consortium name="EnsemblMetazoa"/>
        </authorList>
    </citation>
    <scope>IDENTIFICATION</scope>
</reference>
<dbReference type="EnsemblMetazoa" id="tetur26g01820.1">
    <property type="protein sequence ID" value="tetur26g01820.1"/>
    <property type="gene ID" value="tetur26g01820"/>
</dbReference>
<dbReference type="Proteomes" id="UP000015104">
    <property type="component" value="Unassembled WGS sequence"/>
</dbReference>
<evidence type="ECO:0000313" key="2">
    <source>
        <dbReference type="Proteomes" id="UP000015104"/>
    </source>
</evidence>
<dbReference type="EMBL" id="CAEY01000697">
    <property type="status" value="NOT_ANNOTATED_CDS"/>
    <property type="molecule type" value="Genomic_DNA"/>
</dbReference>
<proteinExistence type="predicted"/>
<organism evidence="1 2">
    <name type="scientific">Tetranychus urticae</name>
    <name type="common">Two-spotted spider mite</name>
    <dbReference type="NCBI Taxonomy" id="32264"/>
    <lineage>
        <taxon>Eukaryota</taxon>
        <taxon>Metazoa</taxon>
        <taxon>Ecdysozoa</taxon>
        <taxon>Arthropoda</taxon>
        <taxon>Chelicerata</taxon>
        <taxon>Arachnida</taxon>
        <taxon>Acari</taxon>
        <taxon>Acariformes</taxon>
        <taxon>Trombidiformes</taxon>
        <taxon>Prostigmata</taxon>
        <taxon>Eleutherengona</taxon>
        <taxon>Raphignathae</taxon>
        <taxon>Tetranychoidea</taxon>
        <taxon>Tetranychidae</taxon>
        <taxon>Tetranychus</taxon>
    </lineage>
</organism>
<sequence>MNGSFIRLGFCYCQKWIIEVISGLKIANYRKKTILWSKTASWTAISEIVDFKSLWMIS</sequence>
<keyword evidence="2" id="KW-1185">Reference proteome</keyword>
<evidence type="ECO:0000313" key="1">
    <source>
        <dbReference type="EnsemblMetazoa" id="tetur26g01820.1"/>
    </source>
</evidence>